<dbReference type="Proteomes" id="UP000305451">
    <property type="component" value="Unassembled WGS sequence"/>
</dbReference>
<evidence type="ECO:0000256" key="3">
    <source>
        <dbReference type="ARBA" id="ARBA00022475"/>
    </source>
</evidence>
<comment type="caution">
    <text evidence="9">The sequence shown here is derived from an EMBL/GenBank/DDBJ whole genome shotgun (WGS) entry which is preliminary data.</text>
</comment>
<dbReference type="InterPro" id="IPR007227">
    <property type="entry name" value="Cell_shape_determining_MreD"/>
</dbReference>
<dbReference type="AlphaFoldDB" id="A0A4S2H822"/>
<dbReference type="GO" id="GO:0008360">
    <property type="term" value="P:regulation of cell shape"/>
    <property type="evidence" value="ECO:0007669"/>
    <property type="project" value="UniProtKB-KW"/>
</dbReference>
<keyword evidence="10" id="KW-1185">Reference proteome</keyword>
<evidence type="ECO:0000256" key="6">
    <source>
        <dbReference type="ARBA" id="ARBA00022989"/>
    </source>
</evidence>
<dbReference type="GO" id="GO:0005886">
    <property type="term" value="C:plasma membrane"/>
    <property type="evidence" value="ECO:0007669"/>
    <property type="project" value="UniProtKB-SubCell"/>
</dbReference>
<organism evidence="9 10">
    <name type="scientific">Marinicauda pacifica</name>
    <dbReference type="NCBI Taxonomy" id="1133559"/>
    <lineage>
        <taxon>Bacteria</taxon>
        <taxon>Pseudomonadati</taxon>
        <taxon>Pseudomonadota</taxon>
        <taxon>Alphaproteobacteria</taxon>
        <taxon>Maricaulales</taxon>
        <taxon>Maricaulaceae</taxon>
        <taxon>Marinicauda</taxon>
    </lineage>
</organism>
<gene>
    <name evidence="9" type="primary">mreD</name>
    <name evidence="9" type="ORF">E5162_13115</name>
</gene>
<dbReference type="OrthoDB" id="7629477at2"/>
<name>A0A4S2H822_9PROT</name>
<comment type="similarity">
    <text evidence="2">Belongs to the MreD family.</text>
</comment>
<feature type="transmembrane region" description="Helical" evidence="8">
    <location>
        <begin position="63"/>
        <end position="91"/>
    </location>
</feature>
<reference evidence="9 10" key="1">
    <citation type="journal article" date="2013" name="Int. J. Syst. Evol. Microbiol.">
        <title>Marinicauda pacifica gen. nov., sp. nov., a prosthecate alphaproteobacterium of the family Hyphomonadaceae isolated from deep seawater.</title>
        <authorList>
            <person name="Zhang X.Y."/>
            <person name="Li G.W."/>
            <person name="Wang C.S."/>
            <person name="Zhang Y.J."/>
            <person name="Xu X.W."/>
            <person name="Li H."/>
            <person name="Liu A."/>
            <person name="Liu C."/>
            <person name="Xie B.B."/>
            <person name="Qin Q.L."/>
            <person name="Xu Z."/>
            <person name="Chen X.L."/>
            <person name="Zhou B.C."/>
            <person name="Zhang Y.Z."/>
        </authorList>
    </citation>
    <scope>NUCLEOTIDE SEQUENCE [LARGE SCALE GENOMIC DNA]</scope>
    <source>
        <strain evidence="9 10">P-1 km-3</strain>
    </source>
</reference>
<keyword evidence="3" id="KW-1003">Cell membrane</keyword>
<evidence type="ECO:0000256" key="5">
    <source>
        <dbReference type="ARBA" id="ARBA00022960"/>
    </source>
</evidence>
<evidence type="ECO:0000313" key="9">
    <source>
        <dbReference type="EMBL" id="TGY91813.1"/>
    </source>
</evidence>
<evidence type="ECO:0000256" key="4">
    <source>
        <dbReference type="ARBA" id="ARBA00022692"/>
    </source>
</evidence>
<keyword evidence="4 8" id="KW-0812">Transmembrane</keyword>
<feature type="transmembrane region" description="Helical" evidence="8">
    <location>
        <begin position="112"/>
        <end position="134"/>
    </location>
</feature>
<evidence type="ECO:0000256" key="7">
    <source>
        <dbReference type="ARBA" id="ARBA00023136"/>
    </source>
</evidence>
<keyword evidence="5" id="KW-0133">Cell shape</keyword>
<evidence type="ECO:0000256" key="2">
    <source>
        <dbReference type="ARBA" id="ARBA00007776"/>
    </source>
</evidence>
<dbReference type="RefSeq" id="WP_135945736.1">
    <property type="nucleotide sequence ID" value="NZ_BMEI01000004.1"/>
</dbReference>
<sequence length="168" mass="18185">MRAPLERRSAWPTLAGMALTLIPSLLLHAAPTRLPTGMDLLPLLPLITLFIWAVRRPRYVPPWLIFLIGLLQDLLIGGPMGVWALAYLVAFSIARPRDEEGGGEIGPVSLRFAVLALIALAVAWGAGSVALGQPAGTADLVTEGVLTIILFPVFAFFFARRKERSTFS</sequence>
<dbReference type="EMBL" id="SRXV01000004">
    <property type="protein sequence ID" value="TGY91813.1"/>
    <property type="molecule type" value="Genomic_DNA"/>
</dbReference>
<keyword evidence="7 8" id="KW-0472">Membrane</keyword>
<protein>
    <submittedName>
        <fullName evidence="9">Rod shape-determining protein MreD</fullName>
    </submittedName>
</protein>
<accession>A0A4S2H822</accession>
<proteinExistence type="inferred from homology"/>
<evidence type="ECO:0000256" key="1">
    <source>
        <dbReference type="ARBA" id="ARBA00004651"/>
    </source>
</evidence>
<keyword evidence="6 8" id="KW-1133">Transmembrane helix</keyword>
<dbReference type="NCBIfam" id="TIGR03426">
    <property type="entry name" value="shape_MreD"/>
    <property type="match status" value="1"/>
</dbReference>
<evidence type="ECO:0000256" key="8">
    <source>
        <dbReference type="SAM" id="Phobius"/>
    </source>
</evidence>
<evidence type="ECO:0000313" key="10">
    <source>
        <dbReference type="Proteomes" id="UP000305451"/>
    </source>
</evidence>
<comment type="subcellular location">
    <subcellularLocation>
        <location evidence="1">Cell membrane</location>
        <topology evidence="1">Multi-pass membrane protein</topology>
    </subcellularLocation>
</comment>
<feature type="transmembrane region" description="Helical" evidence="8">
    <location>
        <begin position="140"/>
        <end position="159"/>
    </location>
</feature>